<protein>
    <submittedName>
        <fullName evidence="7">Polysaccharide biosynthesis protein</fullName>
    </submittedName>
</protein>
<evidence type="ECO:0000256" key="2">
    <source>
        <dbReference type="ARBA" id="ARBA00022475"/>
    </source>
</evidence>
<feature type="transmembrane region" description="Helical" evidence="6">
    <location>
        <begin position="76"/>
        <end position="99"/>
    </location>
</feature>
<name>A0A2X3GVA1_9LIST</name>
<dbReference type="InterPro" id="IPR002797">
    <property type="entry name" value="Polysacc_synth"/>
</dbReference>
<organism evidence="7 8">
    <name type="scientific">Listeria fleischmannii subsp. fleischmannii</name>
    <dbReference type="NCBI Taxonomy" id="1671902"/>
    <lineage>
        <taxon>Bacteria</taxon>
        <taxon>Bacillati</taxon>
        <taxon>Bacillota</taxon>
        <taxon>Bacilli</taxon>
        <taxon>Bacillales</taxon>
        <taxon>Listeriaceae</taxon>
        <taxon>Listeria</taxon>
    </lineage>
</organism>
<evidence type="ECO:0000313" key="7">
    <source>
        <dbReference type="EMBL" id="SQC72202.1"/>
    </source>
</evidence>
<feature type="transmembrane region" description="Helical" evidence="6">
    <location>
        <begin position="354"/>
        <end position="374"/>
    </location>
</feature>
<feature type="transmembrane region" description="Helical" evidence="6">
    <location>
        <begin position="45"/>
        <end position="64"/>
    </location>
</feature>
<feature type="transmembrane region" description="Helical" evidence="6">
    <location>
        <begin position="171"/>
        <end position="191"/>
    </location>
</feature>
<feature type="transmembrane region" description="Helical" evidence="6">
    <location>
        <begin position="12"/>
        <end position="33"/>
    </location>
</feature>
<feature type="transmembrane region" description="Helical" evidence="6">
    <location>
        <begin position="145"/>
        <end position="165"/>
    </location>
</feature>
<dbReference type="Proteomes" id="UP000250257">
    <property type="component" value="Unassembled WGS sequence"/>
</dbReference>
<evidence type="ECO:0000256" key="3">
    <source>
        <dbReference type="ARBA" id="ARBA00022692"/>
    </source>
</evidence>
<dbReference type="GO" id="GO:0005886">
    <property type="term" value="C:plasma membrane"/>
    <property type="evidence" value="ECO:0007669"/>
    <property type="project" value="UniProtKB-SubCell"/>
</dbReference>
<evidence type="ECO:0000313" key="8">
    <source>
        <dbReference type="Proteomes" id="UP000250257"/>
    </source>
</evidence>
<dbReference type="PANTHER" id="PTHR30250:SF11">
    <property type="entry name" value="O-ANTIGEN TRANSPORTER-RELATED"/>
    <property type="match status" value="1"/>
</dbReference>
<feature type="transmembrane region" description="Helical" evidence="6">
    <location>
        <begin position="413"/>
        <end position="431"/>
    </location>
</feature>
<dbReference type="InterPro" id="IPR050833">
    <property type="entry name" value="Poly_Biosynth_Transport"/>
</dbReference>
<dbReference type="PANTHER" id="PTHR30250">
    <property type="entry name" value="PST FAMILY PREDICTED COLANIC ACID TRANSPORTER"/>
    <property type="match status" value="1"/>
</dbReference>
<proteinExistence type="predicted"/>
<keyword evidence="2" id="KW-1003">Cell membrane</keyword>
<feature type="transmembrane region" description="Helical" evidence="6">
    <location>
        <begin position="437"/>
        <end position="460"/>
    </location>
</feature>
<feature type="transmembrane region" description="Helical" evidence="6">
    <location>
        <begin position="294"/>
        <end position="317"/>
    </location>
</feature>
<keyword evidence="4 6" id="KW-1133">Transmembrane helix</keyword>
<feature type="transmembrane region" description="Helical" evidence="6">
    <location>
        <begin position="111"/>
        <end position="133"/>
    </location>
</feature>
<dbReference type="EMBL" id="UAWT01000050">
    <property type="protein sequence ID" value="SQC72202.1"/>
    <property type="molecule type" value="Genomic_DNA"/>
</dbReference>
<accession>A0A2X3GVA1</accession>
<keyword evidence="5 6" id="KW-0472">Membrane</keyword>
<feature type="transmembrane region" description="Helical" evidence="6">
    <location>
        <begin position="212"/>
        <end position="232"/>
    </location>
</feature>
<evidence type="ECO:0000256" key="5">
    <source>
        <dbReference type="ARBA" id="ARBA00023136"/>
    </source>
</evidence>
<comment type="subcellular location">
    <subcellularLocation>
        <location evidence="1">Cell membrane</location>
        <topology evidence="1">Multi-pass membrane protein</topology>
    </subcellularLocation>
</comment>
<gene>
    <name evidence="7" type="ORF">NCTC13940_02922</name>
</gene>
<feature type="transmembrane region" description="Helical" evidence="6">
    <location>
        <begin position="380"/>
        <end position="401"/>
    </location>
</feature>
<evidence type="ECO:0000256" key="4">
    <source>
        <dbReference type="ARBA" id="ARBA00022989"/>
    </source>
</evidence>
<dbReference type="RefSeq" id="WP_059140107.1">
    <property type="nucleotide sequence ID" value="NZ_UAWT01000050.1"/>
</dbReference>
<sequence>MKTLIKRLMQFAIGSLGSAVLNLLTIPVVTYFISPTEYGKTSMFMLAQTLIICVIYLGFDQAFAREFYDYTDKNKLFQTAIFVPLVFSVFVITCMCLFAKPLSLFLFDSEVYYQAVYLIAFSTLFLIFERFIFLHIRMQNKALEFSIFNILIKFMILLCTVVFLLAFSDTFITVVYATIIGQIIGDSILILKNYRLLRFNLFHIDRTLLPKLASFGLPVVVATVIYSLFVIIDKLFIRYFCDFEQLGLYTAAFKIASALLILQITFSNFWVPTAYEWYKKQKPMRYFKIVSDSIMFLIALLFTGLLLFKGVIIMILSPEYREAQYIFPFLCFYPLMMTVSETTNLGIVFLKKSWLNILVSIIALAVSVGLNLLLVPIYGAIGASIATGCAYIAFFLARTYFSMKIWKGFSVKRHLITTSFLFVGATLNILIHSVWLITLINLVLMGGIILIYIPTMLTAYRAFREKRHQTASQEKGMEI</sequence>
<dbReference type="AlphaFoldDB" id="A0A2X3GVA1"/>
<evidence type="ECO:0000256" key="6">
    <source>
        <dbReference type="SAM" id="Phobius"/>
    </source>
</evidence>
<evidence type="ECO:0000256" key="1">
    <source>
        <dbReference type="ARBA" id="ARBA00004651"/>
    </source>
</evidence>
<feature type="transmembrane region" description="Helical" evidence="6">
    <location>
        <begin position="323"/>
        <end position="342"/>
    </location>
</feature>
<feature type="transmembrane region" description="Helical" evidence="6">
    <location>
        <begin position="252"/>
        <end position="273"/>
    </location>
</feature>
<reference evidence="7 8" key="1">
    <citation type="submission" date="2018-06" db="EMBL/GenBank/DDBJ databases">
        <authorList>
            <consortium name="Pathogen Informatics"/>
            <person name="Doyle S."/>
        </authorList>
    </citation>
    <scope>NUCLEOTIDE SEQUENCE [LARGE SCALE GENOMIC DNA]</scope>
    <source>
        <strain evidence="7 8">NCTC13940</strain>
    </source>
</reference>
<keyword evidence="3 6" id="KW-0812">Transmembrane</keyword>
<dbReference type="Pfam" id="PF01943">
    <property type="entry name" value="Polysacc_synt"/>
    <property type="match status" value="1"/>
</dbReference>